<dbReference type="OrthoDB" id="85914at2157"/>
<dbReference type="PATRIC" id="fig|1609559.3.peg.2124"/>
<name>A0A127BCA1_9EURY</name>
<dbReference type="STRING" id="1609559.TQ32_10310"/>
<dbReference type="KEGG" id="pyc:TQ32_10310"/>
<dbReference type="AlphaFoldDB" id="A0A127BCA1"/>
<evidence type="ECO:0000313" key="1">
    <source>
        <dbReference type="EMBL" id="AMM54835.1"/>
    </source>
</evidence>
<dbReference type="GeneID" id="28492238"/>
<dbReference type="RefSeq" id="WP_068324323.1">
    <property type="nucleotide sequence ID" value="NZ_CP010835.1"/>
</dbReference>
<dbReference type="Proteomes" id="UP000070587">
    <property type="component" value="Chromosome"/>
</dbReference>
<organism evidence="1 2">
    <name type="scientific">Pyrococcus kukulkanii</name>
    <dbReference type="NCBI Taxonomy" id="1609559"/>
    <lineage>
        <taxon>Archaea</taxon>
        <taxon>Methanobacteriati</taxon>
        <taxon>Methanobacteriota</taxon>
        <taxon>Thermococci</taxon>
        <taxon>Thermococcales</taxon>
        <taxon>Thermococcaceae</taxon>
        <taxon>Pyrococcus</taxon>
    </lineage>
</organism>
<proteinExistence type="predicted"/>
<reference evidence="1 2" key="2">
    <citation type="journal article" date="2016" name="Int. J. Syst. Evol. Microbiol.">
        <title>Pyrococcus kukulkanii sp. nov., a hyperthermophilic, piezophilic archaeon isolated from a deep-sea hydrothermal vent.</title>
        <authorList>
            <person name="Callac N."/>
            <person name="Oger P."/>
            <person name="Lesongeur F."/>
            <person name="Rattray J.E."/>
            <person name="Vannier P."/>
            <person name="Michoud G."/>
            <person name="Beauverger M."/>
            <person name="Gayet N."/>
            <person name="Rouxel O."/>
            <person name="Jebbar M."/>
            <person name="Godfroy A."/>
        </authorList>
    </citation>
    <scope>NUCLEOTIDE SEQUENCE [LARGE SCALE GENOMIC DNA]</scope>
    <source>
        <strain evidence="1 2">NCB100</strain>
    </source>
</reference>
<evidence type="ECO:0000313" key="2">
    <source>
        <dbReference type="Proteomes" id="UP000070587"/>
    </source>
</evidence>
<gene>
    <name evidence="1" type="ORF">TQ32_10310</name>
</gene>
<protein>
    <submittedName>
        <fullName evidence="1">Uncharacterized protein</fullName>
    </submittedName>
</protein>
<sequence length="569" mass="63331">MKRAQIFSLDAFIALTLTILLIGTISATSESLRNAISSVVSWYERANIPDNMLDVLLKTPGEPSNWNEDLVLLKSIGLREEDSPFISYEKALMFFNLVENQNPLVLDFLKNLSLGKPFCFEFYLGVWNFTADFTWNPNASGVLSEFEVYSGECTIRGNRELTFTDPTIIQCAPFDVRGSASISSDAPLCILGSVDTHGSLTITVGHYPPPAGGPYPYLAINGDWVITGAVTVNVGGNAYIGGALIVRGEGARTINIAKDLVIFGDNTTNPYLIDISGSATINIGISGYLPGNLYLKVGNTWYASNKTGEWYEWSGEGWRKVSEPPVIRTTGSSTLNINGYPLSETWSPPTPPPCFTASLPIEVSSVNLDYTYPQALNRSEAWGRVAYFKNNFTVNLVEIPENASWVEYASRVVSVDMRKYNTTIEVTSNYTRLISGVLKYTPPAYARFEIRVPNETGYALFIIVDGEDTKLLGVVKTRVSPYVQAYLWTNATGNVSLQKTYVGNETSVRIRWVDVFSEFSSETGKPIEIWIYETNFSDPIYIIDEYNIGLLLDRKYELGLVKLWVWDER</sequence>
<reference evidence="2" key="1">
    <citation type="submission" date="2015-02" db="EMBL/GenBank/DDBJ databases">
        <title>Pyrococcus kukulkanii sp. nov., a novel hyperthermophilic archaeon isolated from a deep-sea hydrothermal vent at the Guaymas Basin.</title>
        <authorList>
            <person name="Oger P.M."/>
            <person name="Callac N."/>
            <person name="Jebbar M."/>
            <person name="Godfroy A."/>
        </authorList>
    </citation>
    <scope>NUCLEOTIDE SEQUENCE [LARGE SCALE GENOMIC DNA]</scope>
    <source>
        <strain evidence="2">NCB100</strain>
    </source>
</reference>
<accession>A0A127BCA1</accession>
<dbReference type="EMBL" id="CP010835">
    <property type="protein sequence ID" value="AMM54835.1"/>
    <property type="molecule type" value="Genomic_DNA"/>
</dbReference>